<evidence type="ECO:0000313" key="2">
    <source>
        <dbReference type="EMBL" id="KGX91573.1"/>
    </source>
</evidence>
<dbReference type="Pfam" id="PF00563">
    <property type="entry name" value="EAL"/>
    <property type="match status" value="1"/>
</dbReference>
<dbReference type="AlphaFoldDB" id="A0A0A5GK36"/>
<dbReference type="OrthoDB" id="1673646at2"/>
<dbReference type="SUPFAM" id="SSF141868">
    <property type="entry name" value="EAL domain-like"/>
    <property type="match status" value="1"/>
</dbReference>
<gene>
    <name evidence="2" type="ORF">N781_03510</name>
</gene>
<dbReference type="PANTHER" id="PTHR33121">
    <property type="entry name" value="CYCLIC DI-GMP PHOSPHODIESTERASE PDEF"/>
    <property type="match status" value="1"/>
</dbReference>
<keyword evidence="3" id="KW-1185">Reference proteome</keyword>
<protein>
    <submittedName>
        <fullName evidence="2">Diguanylate cyclase</fullName>
    </submittedName>
</protein>
<dbReference type="Pfam" id="PF10388">
    <property type="entry name" value="YkuI_C"/>
    <property type="match status" value="1"/>
</dbReference>
<accession>A0A0A5GK36</accession>
<dbReference type="STRING" id="1385510.GCA_000425205_02369"/>
<dbReference type="RefSeq" id="WP_026800709.1">
    <property type="nucleotide sequence ID" value="NZ_AULI01000009.1"/>
</dbReference>
<dbReference type="InterPro" id="IPR001633">
    <property type="entry name" value="EAL_dom"/>
</dbReference>
<dbReference type="eggNOG" id="COG2200">
    <property type="taxonomic scope" value="Bacteria"/>
</dbReference>
<dbReference type="SMART" id="SM00052">
    <property type="entry name" value="EAL"/>
    <property type="match status" value="1"/>
</dbReference>
<dbReference type="CDD" id="cd01948">
    <property type="entry name" value="EAL"/>
    <property type="match status" value="1"/>
</dbReference>
<comment type="caution">
    <text evidence="2">The sequence shown here is derived from an EMBL/GenBank/DDBJ whole genome shotgun (WGS) entry which is preliminary data.</text>
</comment>
<dbReference type="InterPro" id="IPR018842">
    <property type="entry name" value="YkuI_C"/>
</dbReference>
<dbReference type="InterPro" id="IPR029151">
    <property type="entry name" value="Sensor-like_sf"/>
</dbReference>
<dbReference type="InterPro" id="IPR050706">
    <property type="entry name" value="Cyclic-di-GMP_PDE-like"/>
</dbReference>
<dbReference type="Gene3D" id="3.20.20.450">
    <property type="entry name" value="EAL domain"/>
    <property type="match status" value="1"/>
</dbReference>
<dbReference type="GO" id="GO:0071111">
    <property type="term" value="F:cyclic-guanylate-specific phosphodiesterase activity"/>
    <property type="evidence" value="ECO:0007669"/>
    <property type="project" value="InterPro"/>
</dbReference>
<evidence type="ECO:0000259" key="1">
    <source>
        <dbReference type="PROSITE" id="PS50883"/>
    </source>
</evidence>
<dbReference type="InterPro" id="IPR035919">
    <property type="entry name" value="EAL_sf"/>
</dbReference>
<dbReference type="Proteomes" id="UP000030528">
    <property type="component" value="Unassembled WGS sequence"/>
</dbReference>
<evidence type="ECO:0000313" key="3">
    <source>
        <dbReference type="Proteomes" id="UP000030528"/>
    </source>
</evidence>
<feature type="domain" description="EAL" evidence="1">
    <location>
        <begin position="1"/>
        <end position="248"/>
    </location>
</feature>
<dbReference type="EMBL" id="AVPE01000009">
    <property type="protein sequence ID" value="KGX91573.1"/>
    <property type="molecule type" value="Genomic_DNA"/>
</dbReference>
<dbReference type="PANTHER" id="PTHR33121:SF82">
    <property type="entry name" value="SIGNAL TRANSDUCTION PROTEIN CONTAINING A EAL DOMAIN"/>
    <property type="match status" value="1"/>
</dbReference>
<reference evidence="2 3" key="1">
    <citation type="submission" date="2013-08" db="EMBL/GenBank/DDBJ databases">
        <authorList>
            <person name="Huang J."/>
            <person name="Wang G."/>
        </authorList>
    </citation>
    <scope>NUCLEOTIDE SEQUENCE [LARGE SCALE GENOMIC DNA]</scope>
    <source>
        <strain evidence="2 3">JSM 076056</strain>
    </source>
</reference>
<dbReference type="SUPFAM" id="SSF103190">
    <property type="entry name" value="Sensory domain-like"/>
    <property type="match status" value="1"/>
</dbReference>
<dbReference type="PROSITE" id="PS50883">
    <property type="entry name" value="EAL"/>
    <property type="match status" value="1"/>
</dbReference>
<organism evidence="2 3">
    <name type="scientific">Pontibacillus halophilus JSM 076056 = DSM 19796</name>
    <dbReference type="NCBI Taxonomy" id="1385510"/>
    <lineage>
        <taxon>Bacteria</taxon>
        <taxon>Bacillati</taxon>
        <taxon>Bacillota</taxon>
        <taxon>Bacilli</taxon>
        <taxon>Bacillales</taxon>
        <taxon>Bacillaceae</taxon>
        <taxon>Pontibacillus</taxon>
    </lineage>
</organism>
<proteinExistence type="predicted"/>
<sequence>MDPLDVIDRLQKVKPLFQPVFSAVKHDIMGYVVKGSFPIDDGQVLLDGFFQDDEVPDEFKLEVNQHLMKRAMDTFIQEKESGCLFIHRRANELLLEDSEAFIAMIHTFQELGFNMNQLVIEILDVEVDVDVERLHHLLHYYKTFGIQVAVRHEGDTTPNLDSLRLLEPHIVKVDASIFKDQANPLQQDVIQSISLLSRRIGAALLFENIEDSIQLYYAWKHGGRFYQGSYLVRPSERFLERDVCVDLLRNDVHRFIKREKMLIETRLNYVLNWDQRMRGMLDSWESPKQVNAFIPRIMNLFDQESFRIYVCDSDGQQISSNFTKRNGEWVEEPEVYGTNWAFRPYFLENMVQMKMWNKGRLSDVYSDIETRELVRTFSFPLSDSHSIFIDIRYDYMFEHEALLH</sequence>
<name>A0A0A5GK36_9BACI</name>
<dbReference type="Gene3D" id="3.30.450.20">
    <property type="entry name" value="PAS domain"/>
    <property type="match status" value="1"/>
</dbReference>